<evidence type="ECO:0000256" key="5">
    <source>
        <dbReference type="ARBA" id="ARBA00023002"/>
    </source>
</evidence>
<comment type="caution">
    <text evidence="11">The sequence shown here is derived from an EMBL/GenBank/DDBJ whole genome shotgun (WGS) entry which is preliminary data.</text>
</comment>
<dbReference type="InterPro" id="IPR013766">
    <property type="entry name" value="Thioredoxin_domain"/>
</dbReference>
<dbReference type="Pfam" id="PF00578">
    <property type="entry name" value="AhpC-TSA"/>
    <property type="match status" value="2"/>
</dbReference>
<dbReference type="PROSITE" id="PS51352">
    <property type="entry name" value="THIOREDOXIN_2"/>
    <property type="match status" value="1"/>
</dbReference>
<dbReference type="PANTHER" id="PTHR10681">
    <property type="entry name" value="THIOREDOXIN PEROXIDASE"/>
    <property type="match status" value="1"/>
</dbReference>
<keyword evidence="6" id="KW-1015">Disulfide bond</keyword>
<dbReference type="Proteomes" id="UP000717515">
    <property type="component" value="Unassembled WGS sequence"/>
</dbReference>
<dbReference type="InterPro" id="IPR019479">
    <property type="entry name" value="Peroxiredoxin_C"/>
</dbReference>
<evidence type="ECO:0000256" key="3">
    <source>
        <dbReference type="ARBA" id="ARBA00022559"/>
    </source>
</evidence>
<dbReference type="PANTHER" id="PTHR10681:SF171">
    <property type="entry name" value="PEROXIREDOXIN 4"/>
    <property type="match status" value="1"/>
</dbReference>
<evidence type="ECO:0000256" key="9">
    <source>
        <dbReference type="PIRSR" id="PIRSR000239-1"/>
    </source>
</evidence>
<dbReference type="Gene3D" id="3.40.30.10">
    <property type="entry name" value="Glutaredoxin"/>
    <property type="match status" value="2"/>
</dbReference>
<sequence length="230" mass="25084">MVASVGKIAPAFKASAVVDGAFKDVSLDDYKGQYVVLFFYPLDFTLILFVHSPLLVDPGPNLLLTVANTALINTTTRLSSFVCPTEIIAFSEAIERFSALKTAVLACSCDSQFSHLAWVNTDRKNGGLGEMKIPLIADFTKKIATDYGVLKEDEGVAYRGLFIIDPNQVVRQITINDLPVGRNVDEIVRLVEAFQFTDEHGEVCPIGWQKGQATIKPDVSGSKEFFASSA</sequence>
<keyword evidence="3 8" id="KW-0575">Peroxidase</keyword>
<keyword evidence="2" id="KW-0963">Cytoplasm</keyword>
<evidence type="ECO:0000256" key="1">
    <source>
        <dbReference type="ARBA" id="ARBA00004496"/>
    </source>
</evidence>
<evidence type="ECO:0000256" key="7">
    <source>
        <dbReference type="ARBA" id="ARBA00023284"/>
    </source>
</evidence>
<reference evidence="11" key="1">
    <citation type="submission" date="2021-07" db="EMBL/GenBank/DDBJ databases">
        <title>Draft genome of Mortierella alpina, strain LL118, isolated from an aspen leaf litter sample.</title>
        <authorList>
            <person name="Yang S."/>
            <person name="Vinatzer B.A."/>
        </authorList>
    </citation>
    <scope>NUCLEOTIDE SEQUENCE</scope>
    <source>
        <strain evidence="11">LL118</strain>
    </source>
</reference>
<feature type="domain" description="Thioredoxin" evidence="10">
    <location>
        <begin position="3"/>
        <end position="196"/>
    </location>
</feature>
<keyword evidence="4 8" id="KW-0049">Antioxidant</keyword>
<comment type="function">
    <text evidence="8">Thiol-specific peroxidase that catalyzes the reduction of hydrogen peroxide and organic hydroperoxides to water and alcohols, respectively.</text>
</comment>
<comment type="subcellular location">
    <subcellularLocation>
        <location evidence="1">Cytoplasm</location>
    </subcellularLocation>
</comment>
<dbReference type="PIRSF" id="PIRSF000239">
    <property type="entry name" value="AHPC"/>
    <property type="match status" value="1"/>
</dbReference>
<dbReference type="InterPro" id="IPR050217">
    <property type="entry name" value="Peroxiredoxin"/>
</dbReference>
<dbReference type="GO" id="GO:0033554">
    <property type="term" value="P:cellular response to stress"/>
    <property type="evidence" value="ECO:0007669"/>
    <property type="project" value="TreeGrafter"/>
</dbReference>
<comment type="similarity">
    <text evidence="8">Belongs to the peroxiredoxin family.</text>
</comment>
<dbReference type="GO" id="GO:0006979">
    <property type="term" value="P:response to oxidative stress"/>
    <property type="evidence" value="ECO:0007669"/>
    <property type="project" value="TreeGrafter"/>
</dbReference>
<dbReference type="GO" id="GO:0005829">
    <property type="term" value="C:cytosol"/>
    <property type="evidence" value="ECO:0007669"/>
    <property type="project" value="TreeGrafter"/>
</dbReference>
<evidence type="ECO:0000256" key="8">
    <source>
        <dbReference type="PIRNR" id="PIRNR000239"/>
    </source>
</evidence>
<dbReference type="EMBL" id="JAIFTL010000318">
    <property type="protein sequence ID" value="KAG9320186.1"/>
    <property type="molecule type" value="Genomic_DNA"/>
</dbReference>
<dbReference type="FunFam" id="3.40.30.10:FF:000002">
    <property type="entry name" value="Alkyl hydroperoxide reductase C"/>
    <property type="match status" value="1"/>
</dbReference>
<dbReference type="Pfam" id="PF10417">
    <property type="entry name" value="1-cysPrx_C"/>
    <property type="match status" value="1"/>
</dbReference>
<gene>
    <name evidence="11" type="ORF">KVV02_002220</name>
</gene>
<dbReference type="InterPro" id="IPR036249">
    <property type="entry name" value="Thioredoxin-like_sf"/>
</dbReference>
<evidence type="ECO:0000313" key="11">
    <source>
        <dbReference type="EMBL" id="KAG9320186.1"/>
    </source>
</evidence>
<dbReference type="GO" id="GO:0008379">
    <property type="term" value="F:thioredoxin peroxidase activity"/>
    <property type="evidence" value="ECO:0007669"/>
    <property type="project" value="TreeGrafter"/>
</dbReference>
<organism evidence="11 12">
    <name type="scientific">Mortierella alpina</name>
    <name type="common">Oleaginous fungus</name>
    <name type="synonym">Mortierella renispora</name>
    <dbReference type="NCBI Taxonomy" id="64518"/>
    <lineage>
        <taxon>Eukaryota</taxon>
        <taxon>Fungi</taxon>
        <taxon>Fungi incertae sedis</taxon>
        <taxon>Mucoromycota</taxon>
        <taxon>Mortierellomycotina</taxon>
        <taxon>Mortierellomycetes</taxon>
        <taxon>Mortierellales</taxon>
        <taxon>Mortierellaceae</taxon>
        <taxon>Mortierella</taxon>
    </lineage>
</organism>
<dbReference type="CDD" id="cd03015">
    <property type="entry name" value="PRX_Typ2cys"/>
    <property type="match status" value="1"/>
</dbReference>
<evidence type="ECO:0000256" key="2">
    <source>
        <dbReference type="ARBA" id="ARBA00022490"/>
    </source>
</evidence>
<protein>
    <recommendedName>
        <fullName evidence="10">Thioredoxin domain-containing protein</fullName>
    </recommendedName>
</protein>
<proteinExistence type="inferred from homology"/>
<dbReference type="AlphaFoldDB" id="A0A9P8A0E8"/>
<evidence type="ECO:0000259" key="10">
    <source>
        <dbReference type="PROSITE" id="PS51352"/>
    </source>
</evidence>
<feature type="active site" description="Cysteine sulfenic acid (-SOH) intermediate; for peroxidase activity" evidence="9">
    <location>
        <position position="83"/>
    </location>
</feature>
<name>A0A9P8A0E8_MORAP</name>
<evidence type="ECO:0000256" key="4">
    <source>
        <dbReference type="ARBA" id="ARBA00022862"/>
    </source>
</evidence>
<dbReference type="GO" id="GO:0045454">
    <property type="term" value="P:cell redox homeostasis"/>
    <property type="evidence" value="ECO:0007669"/>
    <property type="project" value="TreeGrafter"/>
</dbReference>
<accession>A0A9P8A0E8</accession>
<dbReference type="GO" id="GO:0042744">
    <property type="term" value="P:hydrogen peroxide catabolic process"/>
    <property type="evidence" value="ECO:0007669"/>
    <property type="project" value="TreeGrafter"/>
</dbReference>
<evidence type="ECO:0000313" key="12">
    <source>
        <dbReference type="Proteomes" id="UP000717515"/>
    </source>
</evidence>
<evidence type="ECO:0000256" key="6">
    <source>
        <dbReference type="ARBA" id="ARBA00023157"/>
    </source>
</evidence>
<dbReference type="InterPro" id="IPR000866">
    <property type="entry name" value="AhpC/TSA"/>
</dbReference>
<keyword evidence="7 8" id="KW-0676">Redox-active center</keyword>
<dbReference type="SUPFAM" id="SSF52833">
    <property type="entry name" value="Thioredoxin-like"/>
    <property type="match status" value="1"/>
</dbReference>
<dbReference type="InterPro" id="IPR024706">
    <property type="entry name" value="Peroxiredoxin_AhpC-typ"/>
</dbReference>
<keyword evidence="5 8" id="KW-0560">Oxidoreductase</keyword>